<feature type="compositionally biased region" description="Acidic residues" evidence="1">
    <location>
        <begin position="631"/>
        <end position="641"/>
    </location>
</feature>
<feature type="compositionally biased region" description="Low complexity" evidence="1">
    <location>
        <begin position="273"/>
        <end position="283"/>
    </location>
</feature>
<feature type="compositionally biased region" description="Low complexity" evidence="1">
    <location>
        <begin position="86"/>
        <end position="106"/>
    </location>
</feature>
<feature type="compositionally biased region" description="Polar residues" evidence="1">
    <location>
        <begin position="304"/>
        <end position="330"/>
    </location>
</feature>
<dbReference type="EMBL" id="OZ022407">
    <property type="protein sequence ID" value="CAK9438214.1"/>
    <property type="molecule type" value="Genomic_DNA"/>
</dbReference>
<organism evidence="2 3">
    <name type="scientific">Lodderomyces beijingensis</name>
    <dbReference type="NCBI Taxonomy" id="1775926"/>
    <lineage>
        <taxon>Eukaryota</taxon>
        <taxon>Fungi</taxon>
        <taxon>Dikarya</taxon>
        <taxon>Ascomycota</taxon>
        <taxon>Saccharomycotina</taxon>
        <taxon>Pichiomycetes</taxon>
        <taxon>Debaryomycetaceae</taxon>
        <taxon>Candida/Lodderomyces clade</taxon>
        <taxon>Lodderomyces</taxon>
    </lineage>
</organism>
<feature type="compositionally biased region" description="Polar residues" evidence="1">
    <location>
        <begin position="709"/>
        <end position="725"/>
    </location>
</feature>
<proteinExistence type="predicted"/>
<feature type="region of interest" description="Disordered" evidence="1">
    <location>
        <begin position="263"/>
        <end position="283"/>
    </location>
</feature>
<feature type="region of interest" description="Disordered" evidence="1">
    <location>
        <begin position="1270"/>
        <end position="1329"/>
    </location>
</feature>
<dbReference type="Proteomes" id="UP001497383">
    <property type="component" value="Chromosome 3"/>
</dbReference>
<feature type="compositionally biased region" description="Polar residues" evidence="1">
    <location>
        <begin position="591"/>
        <end position="603"/>
    </location>
</feature>
<dbReference type="GeneID" id="92207672"/>
<feature type="compositionally biased region" description="Low complexity" evidence="1">
    <location>
        <begin position="925"/>
        <end position="942"/>
    </location>
</feature>
<dbReference type="RefSeq" id="XP_066829414.1">
    <property type="nucleotide sequence ID" value="XM_066972479.1"/>
</dbReference>
<reference evidence="2 3" key="1">
    <citation type="submission" date="2024-03" db="EMBL/GenBank/DDBJ databases">
        <authorList>
            <person name="Brejova B."/>
        </authorList>
    </citation>
    <scope>NUCLEOTIDE SEQUENCE [LARGE SCALE GENOMIC DNA]</scope>
    <source>
        <strain evidence="2 3">CBS 14171</strain>
    </source>
</reference>
<feature type="compositionally biased region" description="Acidic residues" evidence="1">
    <location>
        <begin position="777"/>
        <end position="786"/>
    </location>
</feature>
<feature type="compositionally biased region" description="Polar residues" evidence="1">
    <location>
        <begin position="867"/>
        <end position="883"/>
    </location>
</feature>
<feature type="compositionally biased region" description="Low complexity" evidence="1">
    <location>
        <begin position="413"/>
        <end position="426"/>
    </location>
</feature>
<feature type="compositionally biased region" description="Low complexity" evidence="1">
    <location>
        <begin position="1300"/>
        <end position="1311"/>
    </location>
</feature>
<feature type="region of interest" description="Disordered" evidence="1">
    <location>
        <begin position="551"/>
        <end position="1016"/>
    </location>
</feature>
<feature type="compositionally biased region" description="Basic and acidic residues" evidence="1">
    <location>
        <begin position="501"/>
        <end position="528"/>
    </location>
</feature>
<feature type="compositionally biased region" description="Polar residues" evidence="1">
    <location>
        <begin position="427"/>
        <end position="471"/>
    </location>
</feature>
<name>A0ABP0ZPY6_9ASCO</name>
<feature type="compositionally biased region" description="Low complexity" evidence="1">
    <location>
        <begin position="845"/>
        <end position="861"/>
    </location>
</feature>
<evidence type="ECO:0000313" key="3">
    <source>
        <dbReference type="Proteomes" id="UP001497383"/>
    </source>
</evidence>
<feature type="compositionally biased region" description="Low complexity" evidence="1">
    <location>
        <begin position="814"/>
        <end position="823"/>
    </location>
</feature>
<feature type="compositionally biased region" description="Polar residues" evidence="1">
    <location>
        <begin position="660"/>
        <end position="691"/>
    </location>
</feature>
<feature type="compositionally biased region" description="Polar residues" evidence="1">
    <location>
        <begin position="1274"/>
        <end position="1296"/>
    </location>
</feature>
<feature type="compositionally biased region" description="Low complexity" evidence="1">
    <location>
        <begin position="554"/>
        <end position="565"/>
    </location>
</feature>
<protein>
    <submittedName>
        <fullName evidence="2">Uncharacterized protein</fullName>
    </submittedName>
</protein>
<feature type="compositionally biased region" description="Polar residues" evidence="1">
    <location>
        <begin position="352"/>
        <end position="363"/>
    </location>
</feature>
<feature type="compositionally biased region" description="Low complexity" evidence="1">
    <location>
        <begin position="390"/>
        <end position="405"/>
    </location>
</feature>
<gene>
    <name evidence="2" type="ORF">LODBEIA_P24760</name>
</gene>
<feature type="region of interest" description="Disordered" evidence="1">
    <location>
        <begin position="79"/>
        <end position="106"/>
    </location>
</feature>
<sequence>MEAAAQKGRLRRQILEGEQNIELLSDSIQQHQQYDQQKQKHARYTPAYMQLQQQQLMYNNGPRANSINSMSTTNYDIMTPLPGSQSGTPFTSNNNSSTSNLSYSRKSSMTSQSVNRFFRRNQKDDFNEDAGVDIGDIISGTGMTFDDITHNRSKNSFGSTAPIIPTLGTMGSAATFNNAAKTDNIQYRKQMNQQKKLAMINGARANSLAAGVNPMSQHNNLQVPMQHQQQMGGDPRAMSMGGNYPRTMTMGSQVPRNPQAMMMRNQSYPHPHPQQQPQQLQQGQYQGYPFANQHYAYNHHQQQFNPASHQAPRSTSLSTTSYMNQVQPNGGNFGGPQYRNSNMPLGEHQQMDSRSNPYNNGQMMAQGYERTRSLGGSGPYASQPRPNMLPNQYPVPNQNPNQNRNFVSGGNMSQSYSQQQQQQQQQRPSVSPYGQTPQQSFPPGQQVFAPSSFQGNKQFAPSSFQGNQQFAPPTFRRASQAERLSSDSLNKVPEEEEEEKSTEHKEQPENSEHSEHSEHRQHLEHSQEMEAEAEAEDVIYKFDENVVSKNVELSRISSIQRNNSSKVRKLNLFDDGKPRGTVGRKKPPTSPFDSQFPKSSENTTSKSEDENNNKNNTAQQVVEKKLPGLPDFDESEEEDETSLSQAFLSGVAESMRKGSHQTQFSGESQCDQFRDTVSPQKSTSSLANARYQTEGEAEEDDETIKENESVTISGRDSASNSSLGSRNVREKRAPHSITANTAFSSFRSPAAEDVHKFVSPQLPPSNTASPTSFYDPELTDGDDSESGTENVLEAGDAEIDNGDQSAAATALRADTPPTTSTSDGSQEQYLKNKMESSHGQEQQTDGDTSAESTAAADTSAAKRLISEPTQQVISEDQIGTQNKSTSSSSPTPSPSRHVPQSKGVTRAPGTSAVAGSEGIASNEVSSSLSTGSASAAAPSSKSTIESPSNNLRRDRWSSNSLSSQASKDKRTSFSATGKNFFKRLSLSRKSSQVGNEDENERSNPSLSRKPSTVQRSVSAVTLGSNNTILERPHTPKVPLTFSKEEMRIMTCNNDLLVELEMTTKELASSIKRELALESKLRAANTSKSSTLVPSSSTSSAEENLHTQLLENAKTISELQEKLNKEKRMRLISEEHALLQEHGQSPSPLKLDYEKNEIYNELLEKNELITQLNNRVKELENERKPMEASEMKKIDNCLLQKINRLETENMEYRDENTLLQEEVGILQTQRDELREAISKLSVQGSQDIKLLNEKIRSLELKNANLKSMNEKLTSRESLSASSEHLGNPANSSNGSSDQTRRSSFGIRSRLGSSSGGMLNGFTIVSPSKKT</sequence>
<evidence type="ECO:0000256" key="1">
    <source>
        <dbReference type="SAM" id="MobiDB-lite"/>
    </source>
</evidence>
<keyword evidence="3" id="KW-1185">Reference proteome</keyword>
<feature type="compositionally biased region" description="Polar residues" evidence="1">
    <location>
        <begin position="1002"/>
        <end position="1016"/>
    </location>
</feature>
<accession>A0ABP0ZPY6</accession>
<evidence type="ECO:0000313" key="2">
    <source>
        <dbReference type="EMBL" id="CAK9438214.1"/>
    </source>
</evidence>
<feature type="compositionally biased region" description="Polar residues" evidence="1">
    <location>
        <begin position="737"/>
        <end position="747"/>
    </location>
</feature>
<feature type="region of interest" description="Disordered" evidence="1">
    <location>
        <begin position="302"/>
        <end position="536"/>
    </location>
</feature>